<protein>
    <submittedName>
        <fullName evidence="2">VOC family protein</fullName>
    </submittedName>
</protein>
<name>A0A4Y9F2M2_9MICC</name>
<dbReference type="SUPFAM" id="SSF54593">
    <property type="entry name" value="Glyoxalase/Bleomycin resistance protein/Dihydroxybiphenyl dioxygenase"/>
    <property type="match status" value="2"/>
</dbReference>
<dbReference type="Gene3D" id="3.10.180.10">
    <property type="entry name" value="2,3-Dihydroxybiphenyl 1,2-Dioxygenase, domain 1"/>
    <property type="match status" value="2"/>
</dbReference>
<dbReference type="AlphaFoldDB" id="A0A4Y9F2M2"/>
<dbReference type="RefSeq" id="WP_135013485.1">
    <property type="nucleotide sequence ID" value="NZ_JADGLK010000040.1"/>
</dbReference>
<dbReference type="PANTHER" id="PTHR33990">
    <property type="entry name" value="PROTEIN YJDN-RELATED"/>
    <property type="match status" value="1"/>
</dbReference>
<feature type="domain" description="PhnB-like" evidence="1">
    <location>
        <begin position="139"/>
        <end position="255"/>
    </location>
</feature>
<proteinExistence type="predicted"/>
<dbReference type="OrthoDB" id="9806473at2"/>
<gene>
    <name evidence="2" type="ORF">E4U03_10015</name>
</gene>
<reference evidence="2 3" key="1">
    <citation type="submission" date="2019-03" db="EMBL/GenBank/DDBJ databases">
        <title>Diversity of the mouse oral microbiome.</title>
        <authorList>
            <person name="Joseph S."/>
            <person name="Aduse-Opoku J."/>
            <person name="Curtis M."/>
            <person name="Wade W."/>
            <person name="Hashim A."/>
        </authorList>
    </citation>
    <scope>NUCLEOTIDE SEQUENCE [LARGE SCALE GENOMIC DNA]</scope>
    <source>
        <strain evidence="3">irhom_31</strain>
    </source>
</reference>
<dbReference type="InterPro" id="IPR029068">
    <property type="entry name" value="Glyas_Bleomycin-R_OHBP_Dase"/>
</dbReference>
<dbReference type="Pfam" id="PF06983">
    <property type="entry name" value="3-dmu-9_3-mt"/>
    <property type="match status" value="1"/>
</dbReference>
<evidence type="ECO:0000313" key="3">
    <source>
        <dbReference type="Proteomes" id="UP000297951"/>
    </source>
</evidence>
<evidence type="ECO:0000313" key="2">
    <source>
        <dbReference type="EMBL" id="TFU21059.1"/>
    </source>
</evidence>
<evidence type="ECO:0000259" key="1">
    <source>
        <dbReference type="Pfam" id="PF06983"/>
    </source>
</evidence>
<dbReference type="Proteomes" id="UP000297951">
    <property type="component" value="Unassembled WGS sequence"/>
</dbReference>
<organism evidence="2 3">
    <name type="scientific">Rothia nasimurium</name>
    <dbReference type="NCBI Taxonomy" id="85336"/>
    <lineage>
        <taxon>Bacteria</taxon>
        <taxon>Bacillati</taxon>
        <taxon>Actinomycetota</taxon>
        <taxon>Actinomycetes</taxon>
        <taxon>Micrococcales</taxon>
        <taxon>Micrococcaceae</taxon>
        <taxon>Rothia</taxon>
    </lineage>
</organism>
<dbReference type="EMBL" id="SPQC01000040">
    <property type="protein sequence ID" value="TFU21059.1"/>
    <property type="molecule type" value="Genomic_DNA"/>
</dbReference>
<dbReference type="InterPro" id="IPR028973">
    <property type="entry name" value="PhnB-like"/>
</dbReference>
<accession>A0A4Y9F2M2</accession>
<sequence length="285" mass="30822">MTSTFPPASAPTACVWINGDAAEAATYYARTLPLTASAPAPGVGTLSIDGTDLLLLGADATYSPNPSISGFLRFSPERFGSLEQAEQALRHTYTAIGEGGELMPLQAYPFAPLFVWVRDRYGFTWQLFLEENPSDLPFFTPCFMFGNVAHGKCEEATNTWMSLLGGERLSLTRHGEGSYLEPEAVQMTTFTMGGGTFTAIDAGAFHDFTFDPGVSMTLFYKDQAGIDGAWSVLSQVADAERCGWCVDAYGVSWQVLPQNIGQLMADTDARSKLLSMGKIDLSQLP</sequence>
<comment type="caution">
    <text evidence="2">The sequence shown here is derived from an EMBL/GenBank/DDBJ whole genome shotgun (WGS) entry which is preliminary data.</text>
</comment>
<dbReference type="STRING" id="85336.A7979_11375"/>